<evidence type="ECO:0000256" key="7">
    <source>
        <dbReference type="ARBA" id="ARBA00023242"/>
    </source>
</evidence>
<dbReference type="STRING" id="3821.A0A151STQ5"/>
<dbReference type="GO" id="GO:0033550">
    <property type="term" value="F:MAP kinase tyrosine phosphatase activity"/>
    <property type="evidence" value="ECO:0007669"/>
    <property type="project" value="TreeGrafter"/>
</dbReference>
<evidence type="ECO:0000259" key="11">
    <source>
        <dbReference type="PROSITE" id="PS50054"/>
    </source>
</evidence>
<dbReference type="Pfam" id="PF00782">
    <property type="entry name" value="DSPc"/>
    <property type="match status" value="1"/>
</dbReference>
<dbReference type="AlphaFoldDB" id="A0A151STQ5"/>
<feature type="domain" description="Tyrosine specific protein phosphatases" evidence="12">
    <location>
        <begin position="98"/>
        <end position="159"/>
    </location>
</feature>
<dbReference type="PROSITE" id="PS50056">
    <property type="entry name" value="TYR_PHOSPHATASE_2"/>
    <property type="match status" value="1"/>
</dbReference>
<dbReference type="GO" id="GO:0043409">
    <property type="term" value="P:negative regulation of MAPK cascade"/>
    <property type="evidence" value="ECO:0007669"/>
    <property type="project" value="TreeGrafter"/>
</dbReference>
<evidence type="ECO:0000256" key="6">
    <source>
        <dbReference type="ARBA" id="ARBA00022912"/>
    </source>
</evidence>
<dbReference type="InterPro" id="IPR029021">
    <property type="entry name" value="Prot-tyrosine_phosphatase-like"/>
</dbReference>
<evidence type="ECO:0000256" key="3">
    <source>
        <dbReference type="ARBA" id="ARBA00008601"/>
    </source>
</evidence>
<dbReference type="EMBL" id="CM003613">
    <property type="protein sequence ID" value="KYP58214.1"/>
    <property type="molecule type" value="Genomic_DNA"/>
</dbReference>
<dbReference type="FunFam" id="3.90.190.10:FF:000056">
    <property type="entry name" value="Dual specificity phosphatase 12"/>
    <property type="match status" value="1"/>
</dbReference>
<comment type="catalytic activity">
    <reaction evidence="10">
        <text>O-phospho-L-tyrosyl-[protein] + H2O = L-tyrosyl-[protein] + phosphate</text>
        <dbReference type="Rhea" id="RHEA:10684"/>
        <dbReference type="Rhea" id="RHEA-COMP:10136"/>
        <dbReference type="Rhea" id="RHEA-COMP:20101"/>
        <dbReference type="ChEBI" id="CHEBI:15377"/>
        <dbReference type="ChEBI" id="CHEBI:43474"/>
        <dbReference type="ChEBI" id="CHEBI:46858"/>
        <dbReference type="ChEBI" id="CHEBI:61978"/>
        <dbReference type="EC" id="3.1.3.48"/>
    </reaction>
</comment>
<evidence type="ECO:0000259" key="12">
    <source>
        <dbReference type="PROSITE" id="PS50056"/>
    </source>
</evidence>
<protein>
    <submittedName>
        <fullName evidence="13">Dual specificity protein phosphatase DDB-G0269404</fullName>
    </submittedName>
</protein>
<organism evidence="13 14">
    <name type="scientific">Cajanus cajan</name>
    <name type="common">Pigeon pea</name>
    <name type="synonym">Cajanus indicus</name>
    <dbReference type="NCBI Taxonomy" id="3821"/>
    <lineage>
        <taxon>Eukaryota</taxon>
        <taxon>Viridiplantae</taxon>
        <taxon>Streptophyta</taxon>
        <taxon>Embryophyta</taxon>
        <taxon>Tracheophyta</taxon>
        <taxon>Spermatophyta</taxon>
        <taxon>Magnoliopsida</taxon>
        <taxon>eudicotyledons</taxon>
        <taxon>Gunneridae</taxon>
        <taxon>Pentapetalae</taxon>
        <taxon>rosids</taxon>
        <taxon>fabids</taxon>
        <taxon>Fabales</taxon>
        <taxon>Fabaceae</taxon>
        <taxon>Papilionoideae</taxon>
        <taxon>50 kb inversion clade</taxon>
        <taxon>NPAAA clade</taxon>
        <taxon>indigoferoid/millettioid clade</taxon>
        <taxon>Phaseoleae</taxon>
        <taxon>Cajanus</taxon>
    </lineage>
</organism>
<gene>
    <name evidence="13" type="ORF">KK1_004508</name>
</gene>
<dbReference type="InterPro" id="IPR020422">
    <property type="entry name" value="TYR_PHOSPHATASE_DUAL_dom"/>
</dbReference>
<keyword evidence="7" id="KW-0539">Nucleus</keyword>
<evidence type="ECO:0000256" key="9">
    <source>
        <dbReference type="ARBA" id="ARBA00048336"/>
    </source>
</evidence>
<evidence type="ECO:0000256" key="2">
    <source>
        <dbReference type="ARBA" id="ARBA00004496"/>
    </source>
</evidence>
<proteinExistence type="inferred from homology"/>
<feature type="domain" description="Tyrosine-protein phosphatase" evidence="11">
    <location>
        <begin position="36"/>
        <end position="177"/>
    </location>
</feature>
<evidence type="ECO:0000256" key="4">
    <source>
        <dbReference type="ARBA" id="ARBA00022490"/>
    </source>
</evidence>
<dbReference type="GO" id="GO:0008330">
    <property type="term" value="F:protein tyrosine/threonine phosphatase activity"/>
    <property type="evidence" value="ECO:0007669"/>
    <property type="project" value="TreeGrafter"/>
</dbReference>
<keyword evidence="14" id="KW-1185">Reference proteome</keyword>
<comment type="catalytic activity">
    <reaction evidence="9">
        <text>O-phospho-L-threonyl-[protein] + H2O = L-threonyl-[protein] + phosphate</text>
        <dbReference type="Rhea" id="RHEA:47004"/>
        <dbReference type="Rhea" id="RHEA-COMP:11060"/>
        <dbReference type="Rhea" id="RHEA-COMP:11605"/>
        <dbReference type="ChEBI" id="CHEBI:15377"/>
        <dbReference type="ChEBI" id="CHEBI:30013"/>
        <dbReference type="ChEBI" id="CHEBI:43474"/>
        <dbReference type="ChEBI" id="CHEBI:61977"/>
        <dbReference type="EC" id="3.1.3.16"/>
    </reaction>
</comment>
<dbReference type="SMART" id="SM00195">
    <property type="entry name" value="DSPc"/>
    <property type="match status" value="1"/>
</dbReference>
<dbReference type="GO" id="GO:0004722">
    <property type="term" value="F:protein serine/threonine phosphatase activity"/>
    <property type="evidence" value="ECO:0007669"/>
    <property type="project" value="UniProtKB-EC"/>
</dbReference>
<dbReference type="Gene3D" id="3.90.190.10">
    <property type="entry name" value="Protein tyrosine phosphatase superfamily"/>
    <property type="match status" value="1"/>
</dbReference>
<comment type="similarity">
    <text evidence="3">Belongs to the protein-tyrosine phosphatase family. Non-receptor class dual specificity subfamily.</text>
</comment>
<dbReference type="InterPro" id="IPR000340">
    <property type="entry name" value="Dual-sp_phosphatase_cat-dom"/>
</dbReference>
<dbReference type="Proteomes" id="UP000075243">
    <property type="component" value="Chromosome 11"/>
</dbReference>
<dbReference type="InterPro" id="IPR003595">
    <property type="entry name" value="Tyr_Pase_cat"/>
</dbReference>
<dbReference type="CDD" id="cd14498">
    <property type="entry name" value="DSP"/>
    <property type="match status" value="1"/>
</dbReference>
<comment type="subcellular location">
    <subcellularLocation>
        <location evidence="2">Cytoplasm</location>
    </subcellularLocation>
    <subcellularLocation>
        <location evidence="1">Nucleus</location>
    </subcellularLocation>
</comment>
<evidence type="ECO:0000313" key="13">
    <source>
        <dbReference type="EMBL" id="KYP58214.1"/>
    </source>
</evidence>
<keyword evidence="4" id="KW-0963">Cytoplasm</keyword>
<name>A0A151STQ5_CAJCA</name>
<dbReference type="SUPFAM" id="SSF52799">
    <property type="entry name" value="(Phosphotyrosine protein) phosphatases II"/>
    <property type="match status" value="1"/>
</dbReference>
<dbReference type="GO" id="GO:0005737">
    <property type="term" value="C:cytoplasm"/>
    <property type="evidence" value="ECO:0007669"/>
    <property type="project" value="UniProtKB-SubCell"/>
</dbReference>
<keyword evidence="6" id="KW-0904">Protein phosphatase</keyword>
<dbReference type="PROSITE" id="PS50054">
    <property type="entry name" value="TYR_PHOSPHATASE_DUAL"/>
    <property type="match status" value="1"/>
</dbReference>
<dbReference type="InterPro" id="IPR000387">
    <property type="entry name" value="Tyr_Pase_dom"/>
</dbReference>
<dbReference type="OMA" id="CAYLMWK"/>
<evidence type="ECO:0000313" key="14">
    <source>
        <dbReference type="Proteomes" id="UP000075243"/>
    </source>
</evidence>
<dbReference type="GO" id="GO:0005634">
    <property type="term" value="C:nucleus"/>
    <property type="evidence" value="ECO:0007669"/>
    <property type="project" value="UniProtKB-SubCell"/>
</dbReference>
<dbReference type="Gramene" id="C.cajan_04401.t">
    <property type="protein sequence ID" value="C.cajan_04401.t"/>
    <property type="gene ID" value="C.cajan_04401"/>
</dbReference>
<dbReference type="SMART" id="SM00404">
    <property type="entry name" value="PTPc_motif"/>
    <property type="match status" value="1"/>
</dbReference>
<dbReference type="PANTHER" id="PTHR10159:SF511">
    <property type="entry name" value="DUAL SPECIFICITY PROTEIN PHOSPHATASE 1"/>
    <property type="match status" value="1"/>
</dbReference>
<evidence type="ECO:0000256" key="1">
    <source>
        <dbReference type="ARBA" id="ARBA00004123"/>
    </source>
</evidence>
<dbReference type="GO" id="GO:0017017">
    <property type="term" value="F:MAP kinase tyrosine/serine/threonine phosphatase activity"/>
    <property type="evidence" value="ECO:0007669"/>
    <property type="project" value="TreeGrafter"/>
</dbReference>
<reference evidence="13 14" key="1">
    <citation type="journal article" date="2012" name="Nat. Biotechnol.">
        <title>Draft genome sequence of pigeonpea (Cajanus cajan), an orphan legume crop of resource-poor farmers.</title>
        <authorList>
            <person name="Varshney R.K."/>
            <person name="Chen W."/>
            <person name="Li Y."/>
            <person name="Bharti A.K."/>
            <person name="Saxena R.K."/>
            <person name="Schlueter J.A."/>
            <person name="Donoghue M.T."/>
            <person name="Azam S."/>
            <person name="Fan G."/>
            <person name="Whaley A.M."/>
            <person name="Farmer A.D."/>
            <person name="Sheridan J."/>
            <person name="Iwata A."/>
            <person name="Tuteja R."/>
            <person name="Penmetsa R.V."/>
            <person name="Wu W."/>
            <person name="Upadhyaya H.D."/>
            <person name="Yang S.P."/>
            <person name="Shah T."/>
            <person name="Saxena K.B."/>
            <person name="Michael T."/>
            <person name="McCombie W.R."/>
            <person name="Yang B."/>
            <person name="Zhang G."/>
            <person name="Yang H."/>
            <person name="Wang J."/>
            <person name="Spillane C."/>
            <person name="Cook D.R."/>
            <person name="May G.D."/>
            <person name="Xu X."/>
            <person name="Jackson S.A."/>
        </authorList>
    </citation>
    <scope>NUCLEOTIDE SEQUENCE [LARGE SCALE GENOMIC DNA]</scope>
    <source>
        <strain evidence="14">cv. Asha</strain>
    </source>
</reference>
<evidence type="ECO:0000256" key="5">
    <source>
        <dbReference type="ARBA" id="ARBA00022801"/>
    </source>
</evidence>
<evidence type="ECO:0000256" key="8">
    <source>
        <dbReference type="ARBA" id="ARBA00047761"/>
    </source>
</evidence>
<keyword evidence="5" id="KW-0378">Hydrolase</keyword>
<dbReference type="PANTHER" id="PTHR10159">
    <property type="entry name" value="DUAL SPECIFICITY PROTEIN PHOSPHATASE"/>
    <property type="match status" value="1"/>
</dbReference>
<sequence length="182" mass="20664">MTTSATTEQFDECMKKQVQVTEQLLRVLKSYKEDNIPHKIDEGLYLGSIASAFNKLHLKNHNITHILTVASRIKPPHPADFVYKLINVVDKNHEDLKQHFNECFDFIDEAKRLGGGVLVHCFAGKSRSVTVVIAYLMKTRGMSFNEAWQHVRTIRPAALPNAGFILQLMDFEMSLQGASKLH</sequence>
<comment type="catalytic activity">
    <reaction evidence="8">
        <text>O-phospho-L-seryl-[protein] + H2O = L-seryl-[protein] + phosphate</text>
        <dbReference type="Rhea" id="RHEA:20629"/>
        <dbReference type="Rhea" id="RHEA-COMP:9863"/>
        <dbReference type="Rhea" id="RHEA-COMP:11604"/>
        <dbReference type="ChEBI" id="CHEBI:15377"/>
        <dbReference type="ChEBI" id="CHEBI:29999"/>
        <dbReference type="ChEBI" id="CHEBI:43474"/>
        <dbReference type="ChEBI" id="CHEBI:83421"/>
        <dbReference type="EC" id="3.1.3.16"/>
    </reaction>
</comment>
<accession>A0A151STQ5</accession>
<evidence type="ECO:0000256" key="10">
    <source>
        <dbReference type="ARBA" id="ARBA00051722"/>
    </source>
</evidence>